<dbReference type="OrthoDB" id="5519740at2759"/>
<dbReference type="AlphaFoldDB" id="A0A1B9HS80"/>
<dbReference type="InterPro" id="IPR011008">
    <property type="entry name" value="Dimeric_a/b-barrel"/>
</dbReference>
<reference evidence="4" key="2">
    <citation type="submission" date="2013-07" db="EMBL/GenBank/DDBJ databases">
        <authorList>
            <consortium name="The Broad Institute Genome Sequencing Platform"/>
            <person name="Cuomo C."/>
            <person name="Litvintseva A."/>
            <person name="Chen Y."/>
            <person name="Heitman J."/>
            <person name="Sun S."/>
            <person name="Springer D."/>
            <person name="Dromer F."/>
            <person name="Young S.K."/>
            <person name="Zeng Q."/>
            <person name="Gargeya S."/>
            <person name="Fitzgerald M."/>
            <person name="Abouelleil A."/>
            <person name="Alvarado L."/>
            <person name="Berlin A.M."/>
            <person name="Chapman S.B."/>
            <person name="Dewar J."/>
            <person name="Goldberg J."/>
            <person name="Griggs A."/>
            <person name="Gujja S."/>
            <person name="Hansen M."/>
            <person name="Howarth C."/>
            <person name="Imamovic A."/>
            <person name="Larimer J."/>
            <person name="McCowan C."/>
            <person name="Murphy C."/>
            <person name="Pearson M."/>
            <person name="Priest M."/>
            <person name="Roberts A."/>
            <person name="Saif S."/>
            <person name="Shea T."/>
            <person name="Sykes S."/>
            <person name="Wortman J."/>
            <person name="Nusbaum C."/>
            <person name="Birren B."/>
        </authorList>
    </citation>
    <scope>NUCLEOTIDE SEQUENCE</scope>
    <source>
        <strain evidence="4">CBS 10737</strain>
    </source>
</reference>
<dbReference type="STRING" id="1296096.A0A1B9HS80"/>
<organism evidence="3">
    <name type="scientific">Kwoniella pini CBS 10737</name>
    <dbReference type="NCBI Taxonomy" id="1296096"/>
    <lineage>
        <taxon>Eukaryota</taxon>
        <taxon>Fungi</taxon>
        <taxon>Dikarya</taxon>
        <taxon>Basidiomycota</taxon>
        <taxon>Agaricomycotina</taxon>
        <taxon>Tremellomycetes</taxon>
        <taxon>Tremellales</taxon>
        <taxon>Cryptococcaceae</taxon>
        <taxon>Kwoniella</taxon>
    </lineage>
</organism>
<dbReference type="InterPro" id="IPR005545">
    <property type="entry name" value="YCII"/>
</dbReference>
<reference evidence="3" key="3">
    <citation type="submission" date="2016-07" db="EMBL/GenBank/DDBJ databases">
        <title>Evolution of pathogenesis and genome organization in the Tremellales.</title>
        <authorList>
            <person name="Cuomo C."/>
            <person name="Litvintseva A."/>
            <person name="Heitman J."/>
            <person name="Chen Y."/>
            <person name="Sun S."/>
            <person name="Springer D."/>
            <person name="Dromer F."/>
            <person name="Young S."/>
            <person name="Zeng Q."/>
            <person name="Chapman S."/>
            <person name="Gujja S."/>
            <person name="Saif S."/>
            <person name="Birren B."/>
        </authorList>
    </citation>
    <scope>NUCLEOTIDE SEQUENCE</scope>
    <source>
        <strain evidence="3">CBS 10737</strain>
    </source>
</reference>
<protein>
    <recommendedName>
        <fullName evidence="2">YCII-related domain-containing protein</fullName>
    </recommendedName>
</protein>
<reference evidence="4" key="4">
    <citation type="submission" date="2024-02" db="EMBL/GenBank/DDBJ databases">
        <title>Comparative genomics of Cryptococcus and Kwoniella reveals pathogenesis evolution and contrasting modes of karyotype evolution via chromosome fusion or intercentromeric recombination.</title>
        <authorList>
            <person name="Coelho M.A."/>
            <person name="David-Palma M."/>
            <person name="Shea T."/>
            <person name="Bowers K."/>
            <person name="McGinley-Smith S."/>
            <person name="Mohammad A.W."/>
            <person name="Gnirke A."/>
            <person name="Yurkov A.M."/>
            <person name="Nowrousian M."/>
            <person name="Sun S."/>
            <person name="Cuomo C.A."/>
            <person name="Heitman J."/>
        </authorList>
    </citation>
    <scope>NUCLEOTIDE SEQUENCE</scope>
    <source>
        <strain evidence="4">CBS 10737</strain>
    </source>
</reference>
<proteinExistence type="predicted"/>
<dbReference type="EMBL" id="CP144527">
    <property type="protein sequence ID" value="WWC72575.1"/>
    <property type="molecule type" value="Genomic_DNA"/>
</dbReference>
<feature type="domain" description="YCII-related" evidence="2">
    <location>
        <begin position="3"/>
        <end position="95"/>
    </location>
</feature>
<gene>
    <name evidence="3" type="ORF">I206_07925</name>
    <name evidence="4" type="ORF">I206_106537</name>
</gene>
<reference evidence="3" key="1">
    <citation type="submission" date="2013-07" db="EMBL/GenBank/DDBJ databases">
        <title>The Genome Sequence of Cryptococcus pinus CBS10737.</title>
        <authorList>
            <consortium name="The Broad Institute Genome Sequencing Platform"/>
            <person name="Cuomo C."/>
            <person name="Litvintseva A."/>
            <person name="Chen Y."/>
            <person name="Heitman J."/>
            <person name="Sun S."/>
            <person name="Springer D."/>
            <person name="Dromer F."/>
            <person name="Young S.K."/>
            <person name="Zeng Q."/>
            <person name="Gargeya S."/>
            <person name="Fitzgerald M."/>
            <person name="Abouelleil A."/>
            <person name="Alvarado L."/>
            <person name="Berlin A.M."/>
            <person name="Chapman S.B."/>
            <person name="Dewar J."/>
            <person name="Goldberg J."/>
            <person name="Griggs A."/>
            <person name="Gujja S."/>
            <person name="Hansen M."/>
            <person name="Howarth C."/>
            <person name="Imamovic A."/>
            <person name="Larimer J."/>
            <person name="McCowan C."/>
            <person name="Murphy C."/>
            <person name="Pearson M."/>
            <person name="Priest M."/>
            <person name="Roberts A."/>
            <person name="Saif S."/>
            <person name="Shea T."/>
            <person name="Sykes S."/>
            <person name="Wortman J."/>
            <person name="Nusbaum C."/>
            <person name="Birren B."/>
        </authorList>
    </citation>
    <scope>NUCLEOTIDE SEQUENCE [LARGE SCALE GENOMIC DNA]</scope>
    <source>
        <strain evidence="3">CBS 10737</strain>
    </source>
</reference>
<evidence type="ECO:0000313" key="4">
    <source>
        <dbReference type="EMBL" id="WWC72575.1"/>
    </source>
</evidence>
<evidence type="ECO:0000259" key="2">
    <source>
        <dbReference type="Pfam" id="PF03795"/>
    </source>
</evidence>
<dbReference type="Proteomes" id="UP000094020">
    <property type="component" value="Chromosome 9"/>
</dbReference>
<name>A0A1B9HS80_9TREE</name>
<feature type="region of interest" description="Disordered" evidence="1">
    <location>
        <begin position="35"/>
        <end position="58"/>
    </location>
</feature>
<dbReference type="Pfam" id="PF03795">
    <property type="entry name" value="YCII"/>
    <property type="match status" value="1"/>
</dbReference>
<dbReference type="InterPro" id="IPR051807">
    <property type="entry name" value="Sec-metab_biosynth-assoc"/>
</dbReference>
<evidence type="ECO:0000313" key="3">
    <source>
        <dbReference type="EMBL" id="OCF46140.1"/>
    </source>
</evidence>
<accession>A0A1B9HS80</accession>
<evidence type="ECO:0000313" key="5">
    <source>
        <dbReference type="Proteomes" id="UP000094020"/>
    </source>
</evidence>
<sequence>MPRFLVYAPDYPDHLAQRLAVRPEHLERSAKDPKGLMVYSGPIAPRPGTKQHATPPPPGQLNLAGSFMVYQMNSLEEVWARLKEDVYWRANVWDKERLIVEELIDV</sequence>
<dbReference type="KEGG" id="kpin:30176294"/>
<dbReference type="RefSeq" id="XP_019007359.1">
    <property type="nucleotide sequence ID" value="XM_019159609.1"/>
</dbReference>
<dbReference type="GeneID" id="30176294"/>
<evidence type="ECO:0000256" key="1">
    <source>
        <dbReference type="SAM" id="MobiDB-lite"/>
    </source>
</evidence>
<keyword evidence="5" id="KW-1185">Reference proteome</keyword>
<dbReference type="PANTHER" id="PTHR33606:SF3">
    <property type="entry name" value="PROTEIN YCII"/>
    <property type="match status" value="1"/>
</dbReference>
<dbReference type="SUPFAM" id="SSF54909">
    <property type="entry name" value="Dimeric alpha+beta barrel"/>
    <property type="match status" value="1"/>
</dbReference>
<dbReference type="Gene3D" id="3.30.70.1060">
    <property type="entry name" value="Dimeric alpha+beta barrel"/>
    <property type="match status" value="1"/>
</dbReference>
<dbReference type="EMBL" id="KV700120">
    <property type="protein sequence ID" value="OCF46140.1"/>
    <property type="molecule type" value="Genomic_DNA"/>
</dbReference>
<dbReference type="PANTHER" id="PTHR33606">
    <property type="entry name" value="PROTEIN YCII"/>
    <property type="match status" value="1"/>
</dbReference>